<dbReference type="Pfam" id="PF00117">
    <property type="entry name" value="GATase"/>
    <property type="match status" value="1"/>
</dbReference>
<evidence type="ECO:0000256" key="10">
    <source>
        <dbReference type="HAMAP-Rule" id="MF_00278"/>
    </source>
</evidence>
<comment type="pathway">
    <text evidence="1 10">Amino-acid biosynthesis; L-histidine biosynthesis; L-histidine from 5-phospho-alpha-D-ribose 1-diphosphate: step 5/9.</text>
</comment>
<feature type="domain" description="Glutamine amidotransferase" evidence="12">
    <location>
        <begin position="4"/>
        <end position="195"/>
    </location>
</feature>
<dbReference type="GO" id="GO:0004359">
    <property type="term" value="F:glutaminase activity"/>
    <property type="evidence" value="ECO:0007669"/>
    <property type="project" value="UniProtKB-EC"/>
</dbReference>
<evidence type="ECO:0000256" key="7">
    <source>
        <dbReference type="ARBA" id="ARBA00023239"/>
    </source>
</evidence>
<dbReference type="RefSeq" id="WP_160718991.1">
    <property type="nucleotide sequence ID" value="NZ_SUMG01000002.1"/>
</dbReference>
<protein>
    <recommendedName>
        <fullName evidence="10">Imidazole glycerol phosphate synthase subunit HisH</fullName>
        <ecNumber evidence="10">4.3.2.10</ecNumber>
    </recommendedName>
    <alternativeName>
        <fullName evidence="10">IGP synthase glutaminase subunit</fullName>
        <ecNumber evidence="10">3.5.1.2</ecNumber>
    </alternativeName>
    <alternativeName>
        <fullName evidence="10">IGP synthase subunit HisH</fullName>
    </alternativeName>
    <alternativeName>
        <fullName evidence="10">ImGP synthase subunit HisH</fullName>
        <shortName evidence="10">IGPS subunit HisH</shortName>
    </alternativeName>
</protein>
<keyword evidence="5 10" id="KW-0315">Glutamine amidotransferase</keyword>
<evidence type="ECO:0000256" key="11">
    <source>
        <dbReference type="PIRSR" id="PIRSR000495-1"/>
    </source>
</evidence>
<dbReference type="Gene3D" id="3.40.50.880">
    <property type="match status" value="1"/>
</dbReference>
<keyword evidence="3 10" id="KW-0028">Amino-acid biosynthesis</keyword>
<dbReference type="InterPro" id="IPR017926">
    <property type="entry name" value="GATASE"/>
</dbReference>
<dbReference type="GO" id="GO:0005737">
    <property type="term" value="C:cytoplasm"/>
    <property type="evidence" value="ECO:0007669"/>
    <property type="project" value="UniProtKB-SubCell"/>
</dbReference>
<accession>A0AA43XJL5</accession>
<sequence>MIAIIDYDVGNIKSVCNALDKIGLPWTLTRDPETIKASKGIILPGVGAFEDAMQSLIDHQLVSLLQEEIRREKPFLGICLGMQLLYERSFENGEFEGLGVLKGEVVPFRTKLKVPHMGWNALALNDGHRDHPILKHTKNEDYVYFVHSYYVQGLAEETIAYCTYDQRFSALVDRGNLLGMQFHPEKSGDAGLQLLKSFKEMIQ</sequence>
<evidence type="ECO:0000256" key="3">
    <source>
        <dbReference type="ARBA" id="ARBA00022605"/>
    </source>
</evidence>
<dbReference type="HAMAP" id="MF_00278">
    <property type="entry name" value="HisH"/>
    <property type="match status" value="1"/>
</dbReference>
<evidence type="ECO:0000313" key="14">
    <source>
        <dbReference type="Proteomes" id="UP000449710"/>
    </source>
</evidence>
<evidence type="ECO:0000256" key="8">
    <source>
        <dbReference type="ARBA" id="ARBA00047838"/>
    </source>
</evidence>
<feature type="active site" evidence="10 11">
    <location>
        <position position="185"/>
    </location>
</feature>
<dbReference type="PIRSF" id="PIRSF000495">
    <property type="entry name" value="Amidotransf_hisH"/>
    <property type="match status" value="1"/>
</dbReference>
<dbReference type="EC" id="3.5.1.2" evidence="10"/>
<reference evidence="13 14" key="1">
    <citation type="submission" date="2019-04" db="EMBL/GenBank/DDBJ databases">
        <title>Isachenkonia alkalipeptolytica gen. nov. sp. nov. a new anaerobic, alkiliphilic organothrophic bacterium capable to reduce synthesized ferrihydrite isolated from a soda lake.</title>
        <authorList>
            <person name="Toshchakov S.V."/>
            <person name="Zavarzina D.G."/>
            <person name="Zhilina T.N."/>
            <person name="Kostrikina N.A."/>
            <person name="Kublanov I.V."/>
        </authorList>
    </citation>
    <scope>NUCLEOTIDE SEQUENCE [LARGE SCALE GENOMIC DNA]</scope>
    <source>
        <strain evidence="13 14">Z-1701</strain>
    </source>
</reference>
<evidence type="ECO:0000256" key="4">
    <source>
        <dbReference type="ARBA" id="ARBA00022801"/>
    </source>
</evidence>
<keyword evidence="6 10" id="KW-0368">Histidine biosynthesis</keyword>
<evidence type="ECO:0000256" key="5">
    <source>
        <dbReference type="ARBA" id="ARBA00022962"/>
    </source>
</evidence>
<keyword evidence="4 10" id="KW-0378">Hydrolase</keyword>
<dbReference type="EC" id="4.3.2.10" evidence="10"/>
<evidence type="ECO:0000256" key="6">
    <source>
        <dbReference type="ARBA" id="ARBA00023102"/>
    </source>
</evidence>
<evidence type="ECO:0000259" key="12">
    <source>
        <dbReference type="Pfam" id="PF00117"/>
    </source>
</evidence>
<feature type="active site" evidence="10 11">
    <location>
        <position position="183"/>
    </location>
</feature>
<evidence type="ECO:0000256" key="2">
    <source>
        <dbReference type="ARBA" id="ARBA00011152"/>
    </source>
</evidence>
<proteinExistence type="inferred from homology"/>
<comment type="subunit">
    <text evidence="2 10">Heterodimer of HisH and HisF.</text>
</comment>
<dbReference type="GO" id="GO:0000105">
    <property type="term" value="P:L-histidine biosynthetic process"/>
    <property type="evidence" value="ECO:0007669"/>
    <property type="project" value="UniProtKB-UniRule"/>
</dbReference>
<dbReference type="SUPFAM" id="SSF52317">
    <property type="entry name" value="Class I glutamine amidotransferase-like"/>
    <property type="match status" value="1"/>
</dbReference>
<evidence type="ECO:0000256" key="9">
    <source>
        <dbReference type="ARBA" id="ARBA00049534"/>
    </source>
</evidence>
<comment type="function">
    <text evidence="10">IGPS catalyzes the conversion of PRFAR and glutamine to IGP, AICAR and glutamate. The HisH subunit catalyzes the hydrolysis of glutamine to glutamate and ammonia as part of the synthesis of IGP and AICAR. The resulting ammonia molecule is channeled to the active site of HisF.</text>
</comment>
<comment type="subcellular location">
    <subcellularLocation>
        <location evidence="10">Cytoplasm</location>
    </subcellularLocation>
</comment>
<dbReference type="InterPro" id="IPR010139">
    <property type="entry name" value="Imidazole-glycPsynth_HisH"/>
</dbReference>
<comment type="catalytic activity">
    <reaction evidence="8 10">
        <text>5-[(5-phospho-1-deoxy-D-ribulos-1-ylimino)methylamino]-1-(5-phospho-beta-D-ribosyl)imidazole-4-carboxamide + L-glutamine = D-erythro-1-(imidazol-4-yl)glycerol 3-phosphate + 5-amino-1-(5-phospho-beta-D-ribosyl)imidazole-4-carboxamide + L-glutamate + H(+)</text>
        <dbReference type="Rhea" id="RHEA:24793"/>
        <dbReference type="ChEBI" id="CHEBI:15378"/>
        <dbReference type="ChEBI" id="CHEBI:29985"/>
        <dbReference type="ChEBI" id="CHEBI:58278"/>
        <dbReference type="ChEBI" id="CHEBI:58359"/>
        <dbReference type="ChEBI" id="CHEBI:58475"/>
        <dbReference type="ChEBI" id="CHEBI:58525"/>
        <dbReference type="EC" id="4.3.2.10"/>
    </reaction>
</comment>
<dbReference type="CDD" id="cd01748">
    <property type="entry name" value="GATase1_IGP_Synthase"/>
    <property type="match status" value="1"/>
</dbReference>
<dbReference type="AlphaFoldDB" id="A0AA43XJL5"/>
<dbReference type="NCBIfam" id="TIGR01855">
    <property type="entry name" value="IMP_synth_hisH"/>
    <property type="match status" value="1"/>
</dbReference>
<organism evidence="13 14">
    <name type="scientific">Isachenkonia alkalipeptolytica</name>
    <dbReference type="NCBI Taxonomy" id="2565777"/>
    <lineage>
        <taxon>Bacteria</taxon>
        <taxon>Bacillati</taxon>
        <taxon>Bacillota</taxon>
        <taxon>Clostridia</taxon>
        <taxon>Eubacteriales</taxon>
        <taxon>Clostridiaceae</taxon>
        <taxon>Isachenkonia</taxon>
    </lineage>
</organism>
<comment type="catalytic activity">
    <reaction evidence="9 10">
        <text>L-glutamine + H2O = L-glutamate + NH4(+)</text>
        <dbReference type="Rhea" id="RHEA:15889"/>
        <dbReference type="ChEBI" id="CHEBI:15377"/>
        <dbReference type="ChEBI" id="CHEBI:28938"/>
        <dbReference type="ChEBI" id="CHEBI:29985"/>
        <dbReference type="ChEBI" id="CHEBI:58359"/>
        <dbReference type="EC" id="3.5.1.2"/>
    </reaction>
</comment>
<dbReference type="PANTHER" id="PTHR42701:SF1">
    <property type="entry name" value="IMIDAZOLE GLYCEROL PHOSPHATE SYNTHASE SUBUNIT HISH"/>
    <property type="match status" value="1"/>
</dbReference>
<dbReference type="Proteomes" id="UP000449710">
    <property type="component" value="Unassembled WGS sequence"/>
</dbReference>
<evidence type="ECO:0000256" key="1">
    <source>
        <dbReference type="ARBA" id="ARBA00005091"/>
    </source>
</evidence>
<keyword evidence="7 10" id="KW-0456">Lyase</keyword>
<evidence type="ECO:0000313" key="13">
    <source>
        <dbReference type="EMBL" id="NBG87514.1"/>
    </source>
</evidence>
<comment type="caution">
    <text evidence="13">The sequence shown here is derived from an EMBL/GenBank/DDBJ whole genome shotgun (WGS) entry which is preliminary data.</text>
</comment>
<dbReference type="PROSITE" id="PS51273">
    <property type="entry name" value="GATASE_TYPE_1"/>
    <property type="match status" value="1"/>
</dbReference>
<feature type="active site" description="Nucleophile" evidence="10 11">
    <location>
        <position position="79"/>
    </location>
</feature>
<keyword evidence="14" id="KW-1185">Reference proteome</keyword>
<gene>
    <name evidence="10 13" type="primary">hisH</name>
    <name evidence="13" type="ORF">ISALK_03285</name>
</gene>
<name>A0AA43XJL5_9CLOT</name>
<dbReference type="InterPro" id="IPR029062">
    <property type="entry name" value="Class_I_gatase-like"/>
</dbReference>
<keyword evidence="10" id="KW-0963">Cytoplasm</keyword>
<dbReference type="GO" id="GO:0016829">
    <property type="term" value="F:lyase activity"/>
    <property type="evidence" value="ECO:0007669"/>
    <property type="project" value="UniProtKB-KW"/>
</dbReference>
<dbReference type="EMBL" id="SUMG01000002">
    <property type="protein sequence ID" value="NBG87514.1"/>
    <property type="molecule type" value="Genomic_DNA"/>
</dbReference>
<dbReference type="GO" id="GO:0000107">
    <property type="term" value="F:imidazoleglycerol-phosphate synthase activity"/>
    <property type="evidence" value="ECO:0007669"/>
    <property type="project" value="UniProtKB-UniRule"/>
</dbReference>
<dbReference type="PANTHER" id="PTHR42701">
    <property type="entry name" value="IMIDAZOLE GLYCEROL PHOSPHATE SYNTHASE SUBUNIT HISH"/>
    <property type="match status" value="1"/>
</dbReference>